<dbReference type="Pfam" id="PF02839">
    <property type="entry name" value="CBM_5_12"/>
    <property type="match status" value="1"/>
</dbReference>
<feature type="signal peptide" evidence="7">
    <location>
        <begin position="1"/>
        <end position="25"/>
    </location>
</feature>
<dbReference type="PANTHER" id="PTHR45708:SF49">
    <property type="entry name" value="ENDOCHITINASE"/>
    <property type="match status" value="1"/>
</dbReference>
<evidence type="ECO:0000256" key="7">
    <source>
        <dbReference type="SAM" id="SignalP"/>
    </source>
</evidence>
<dbReference type="InterPro" id="IPR003610">
    <property type="entry name" value="CBM5/12"/>
</dbReference>
<sequence>MNITKRILLHHTLLGLSVLPLQALAYDCQSLATWSNATVYTKGDLVQQQNTAFEAQWWTRAETPINNSAPYSVWKSLGRCGGNQHPVISLTSPADGSILPANDSAVFSATANDSDGQVTQVEFFVDAQSIGIDLISPYEVTWQTVVGQYQVSAIATDDQGATKPSDIANITVRDGGENIPPTVELLSPANNAQYKTGETVKISADARDRDGEIKSVSFWLNSTLLATDTLSPFEYDWIANVGKQQLKVVATDDKDASATAIVSIDVTEPSSGGCANVPAYQAGGSYNNEDIVSHNNYKYQCDIGPWCSSSALWAYEPGIGQHWQEAWTEQGICAIKPDVTFTSPAPNSTLLKGNQYDVSVDATDADGQINQVDIYSDQTLLASLTQAPYTVSWQPQQVGTVSLKATAIDNEGNSGSFSQTISVTDKPLVTSITAPSAGTQLTLGNSVQIAASASALLGQVTQVSFAVDGVVIATDTTVPYSVPYTPASLGMKTIVATAKDNLGNEATSEGVSVKVIDKPLGKTHKLIGYWHNFVNPAGCPLPLNQISDAWDVIDIAFADNDRNSNGTVHFNLFESDIHSNCPAVDPVQFKQDMQNLQAQGKVFVLSLGGAEGTITLNTDSDEANFVASLSAIIDEWGFDGLDIDLESGSNLVHGSQIQARLPRALKQIEQNMGGDMVLTMAPEHPYVHGGMVAYSGIWGAYIPLIDELRDTLDLLHVQLYNNGGLPNPYLSGSAPEGSINMMVAHAKMLIEGFELANGTQFAPLRDDQVAIGLPSGPQSANSGQAPIGNITAALDCLVKGVSCSSVVPNKTYPNFGGVMTWSINWDKYDGYNFSKPIGEKLTQLNQEQ</sequence>
<keyword evidence="3 6" id="KW-0378">Hydrolase</keyword>
<keyword evidence="4" id="KW-0119">Carbohydrate metabolism</keyword>
<dbReference type="RefSeq" id="WP_261594537.1">
    <property type="nucleotide sequence ID" value="NZ_CAMAPD010000018.1"/>
</dbReference>
<evidence type="ECO:0000256" key="1">
    <source>
        <dbReference type="ARBA" id="ARBA00009121"/>
    </source>
</evidence>
<dbReference type="SMART" id="SM00495">
    <property type="entry name" value="ChtBD3"/>
    <property type="match status" value="2"/>
</dbReference>
<protein>
    <recommendedName>
        <fullName evidence="2">chitinase</fullName>
        <ecNumber evidence="2">3.2.1.14</ecNumber>
    </recommendedName>
</protein>
<dbReference type="PROSITE" id="PS01095">
    <property type="entry name" value="GH18_1"/>
    <property type="match status" value="1"/>
</dbReference>
<dbReference type="Pfam" id="PF17957">
    <property type="entry name" value="Big_7"/>
    <property type="match status" value="4"/>
</dbReference>
<dbReference type="Gene3D" id="2.10.10.20">
    <property type="entry name" value="Carbohydrate-binding module superfamily 5/12"/>
    <property type="match status" value="1"/>
</dbReference>
<evidence type="ECO:0000313" key="9">
    <source>
        <dbReference type="EMBL" id="CAH9064891.1"/>
    </source>
</evidence>
<dbReference type="PROSITE" id="PS51910">
    <property type="entry name" value="GH18_2"/>
    <property type="match status" value="1"/>
</dbReference>
<dbReference type="PANTHER" id="PTHR45708">
    <property type="entry name" value="ENDOCHITINASE"/>
    <property type="match status" value="1"/>
</dbReference>
<dbReference type="Proteomes" id="UP001152485">
    <property type="component" value="Unassembled WGS sequence"/>
</dbReference>
<keyword evidence="7" id="KW-0732">Signal</keyword>
<accession>A0ABM9GN60</accession>
<gene>
    <name evidence="9" type="ORF">PSECIP111951_03244</name>
</gene>
<dbReference type="InterPro" id="IPR001579">
    <property type="entry name" value="Glyco_hydro_18_chit_AS"/>
</dbReference>
<feature type="domain" description="GH18" evidence="8">
    <location>
        <begin position="524"/>
        <end position="844"/>
    </location>
</feature>
<dbReference type="InterPro" id="IPR050542">
    <property type="entry name" value="Glycosyl_Hydrlase18_Chitinase"/>
</dbReference>
<evidence type="ECO:0000256" key="2">
    <source>
        <dbReference type="ARBA" id="ARBA00012729"/>
    </source>
</evidence>
<dbReference type="InterPro" id="IPR017853">
    <property type="entry name" value="GH"/>
</dbReference>
<proteinExistence type="inferred from homology"/>
<evidence type="ECO:0000313" key="10">
    <source>
        <dbReference type="Proteomes" id="UP001152485"/>
    </source>
</evidence>
<evidence type="ECO:0000256" key="3">
    <source>
        <dbReference type="ARBA" id="ARBA00022801"/>
    </source>
</evidence>
<dbReference type="Pfam" id="PF00704">
    <property type="entry name" value="Glyco_hydro_18"/>
    <property type="match status" value="1"/>
</dbReference>
<reference evidence="9 10" key="1">
    <citation type="submission" date="2022-07" db="EMBL/GenBank/DDBJ databases">
        <authorList>
            <person name="Criscuolo A."/>
        </authorList>
    </citation>
    <scope>NUCLEOTIDE SEQUENCE [LARGE SCALE GENOMIC DNA]</scope>
    <source>
        <strain evidence="10">CIP 111951</strain>
    </source>
</reference>
<dbReference type="SMART" id="SM00636">
    <property type="entry name" value="Glyco_18"/>
    <property type="match status" value="1"/>
</dbReference>
<evidence type="ECO:0000256" key="5">
    <source>
        <dbReference type="ARBA" id="ARBA00023295"/>
    </source>
</evidence>
<dbReference type="Gene3D" id="3.20.20.80">
    <property type="entry name" value="Glycosidases"/>
    <property type="match status" value="1"/>
</dbReference>
<evidence type="ECO:0000256" key="4">
    <source>
        <dbReference type="ARBA" id="ARBA00023277"/>
    </source>
</evidence>
<dbReference type="InterPro" id="IPR036573">
    <property type="entry name" value="CBM_sf_5/12"/>
</dbReference>
<organism evidence="9 10">
    <name type="scientific">Pseudoalteromonas holothuriae</name>
    <dbReference type="NCBI Taxonomy" id="2963714"/>
    <lineage>
        <taxon>Bacteria</taxon>
        <taxon>Pseudomonadati</taxon>
        <taxon>Pseudomonadota</taxon>
        <taxon>Gammaproteobacteria</taxon>
        <taxon>Alteromonadales</taxon>
        <taxon>Pseudoalteromonadaceae</taxon>
        <taxon>Pseudoalteromonas</taxon>
    </lineage>
</organism>
<keyword evidence="5 6" id="KW-0326">Glycosidase</keyword>
<evidence type="ECO:0000256" key="6">
    <source>
        <dbReference type="RuleBase" id="RU000489"/>
    </source>
</evidence>
<dbReference type="SUPFAM" id="SSF51055">
    <property type="entry name" value="Carbohydrate binding domain"/>
    <property type="match status" value="1"/>
</dbReference>
<dbReference type="CDD" id="cd12215">
    <property type="entry name" value="ChiC_BD"/>
    <property type="match status" value="1"/>
</dbReference>
<dbReference type="EMBL" id="CAMAPD010000018">
    <property type="protein sequence ID" value="CAH9064891.1"/>
    <property type="molecule type" value="Genomic_DNA"/>
</dbReference>
<name>A0ABM9GN60_9GAMM</name>
<comment type="similarity">
    <text evidence="1">Belongs to the glycosyl hydrolase 18 family. Chitinase class II subfamily.</text>
</comment>
<dbReference type="InterPro" id="IPR013783">
    <property type="entry name" value="Ig-like_fold"/>
</dbReference>
<dbReference type="SUPFAM" id="SSF51445">
    <property type="entry name" value="(Trans)glycosidases"/>
    <property type="match status" value="1"/>
</dbReference>
<dbReference type="InterPro" id="IPR001223">
    <property type="entry name" value="Glyco_hydro18_cat"/>
</dbReference>
<dbReference type="Gene3D" id="2.60.40.10">
    <property type="entry name" value="Immunoglobulins"/>
    <property type="match status" value="4"/>
</dbReference>
<dbReference type="InterPro" id="IPR011583">
    <property type="entry name" value="Chitinase_II/V-like_cat"/>
</dbReference>
<evidence type="ECO:0000259" key="8">
    <source>
        <dbReference type="PROSITE" id="PS51910"/>
    </source>
</evidence>
<dbReference type="CDD" id="cd02871">
    <property type="entry name" value="GH18_chitinase_D-like"/>
    <property type="match status" value="1"/>
</dbReference>
<feature type="chain" id="PRO_5045743282" description="chitinase" evidence="7">
    <location>
        <begin position="26"/>
        <end position="848"/>
    </location>
</feature>
<comment type="caution">
    <text evidence="9">The sequence shown here is derived from an EMBL/GenBank/DDBJ whole genome shotgun (WGS) entry which is preliminary data.</text>
</comment>
<dbReference type="EC" id="3.2.1.14" evidence="2"/>